<name>A0AAJ0CPM5_9HYPO</name>
<dbReference type="EMBL" id="JASWJB010000087">
    <property type="protein sequence ID" value="KAK2599935.1"/>
    <property type="molecule type" value="Genomic_DNA"/>
</dbReference>
<dbReference type="Proteomes" id="UP001251528">
    <property type="component" value="Unassembled WGS sequence"/>
</dbReference>
<proteinExistence type="predicted"/>
<gene>
    <name evidence="2" type="ORF">QQS21_005319</name>
</gene>
<feature type="compositionally biased region" description="Low complexity" evidence="1">
    <location>
        <begin position="130"/>
        <end position="145"/>
    </location>
</feature>
<feature type="region of interest" description="Disordered" evidence="1">
    <location>
        <begin position="340"/>
        <end position="436"/>
    </location>
</feature>
<evidence type="ECO:0000313" key="2">
    <source>
        <dbReference type="EMBL" id="KAK2599935.1"/>
    </source>
</evidence>
<reference evidence="2" key="1">
    <citation type="submission" date="2023-06" db="EMBL/GenBank/DDBJ databases">
        <title>Conoideocrella luteorostrata (Hypocreales: Clavicipitaceae), a potential biocontrol fungus for elongate hemlock scale in United States Christmas tree production areas.</title>
        <authorList>
            <person name="Barrett H."/>
            <person name="Lovett B."/>
            <person name="Macias A.M."/>
            <person name="Stajich J.E."/>
            <person name="Kasson M.T."/>
        </authorList>
    </citation>
    <scope>NUCLEOTIDE SEQUENCE</scope>
    <source>
        <strain evidence="2">ARSEF 14590</strain>
    </source>
</reference>
<feature type="compositionally biased region" description="Low complexity" evidence="1">
    <location>
        <begin position="216"/>
        <end position="234"/>
    </location>
</feature>
<organism evidence="2 3">
    <name type="scientific">Conoideocrella luteorostrata</name>
    <dbReference type="NCBI Taxonomy" id="1105319"/>
    <lineage>
        <taxon>Eukaryota</taxon>
        <taxon>Fungi</taxon>
        <taxon>Dikarya</taxon>
        <taxon>Ascomycota</taxon>
        <taxon>Pezizomycotina</taxon>
        <taxon>Sordariomycetes</taxon>
        <taxon>Hypocreomycetidae</taxon>
        <taxon>Hypocreales</taxon>
        <taxon>Clavicipitaceae</taxon>
        <taxon>Conoideocrella</taxon>
    </lineage>
</organism>
<evidence type="ECO:0000256" key="1">
    <source>
        <dbReference type="SAM" id="MobiDB-lite"/>
    </source>
</evidence>
<feature type="compositionally biased region" description="Polar residues" evidence="1">
    <location>
        <begin position="393"/>
        <end position="404"/>
    </location>
</feature>
<feature type="compositionally biased region" description="Low complexity" evidence="1">
    <location>
        <begin position="245"/>
        <end position="255"/>
    </location>
</feature>
<evidence type="ECO:0000313" key="3">
    <source>
        <dbReference type="Proteomes" id="UP001251528"/>
    </source>
</evidence>
<dbReference type="AlphaFoldDB" id="A0AAJ0CPM5"/>
<sequence length="436" mass="48961">MEDPAWAWPAWKFDMKRDDLFTTLHDQYNTFSYTLQDPEAFHHDVYEISRDADTADEFHRLMAGRRQMRIRELNESLETLAVEIIANPKLMGTEQWHHALQLFRTKSYDSIVRYFASYLPDDYVDRHDTNSTSSSSFSETDTISTAASSVDDAPSPFIDDDFFPNGPAVTAEPYCTFTKQPLSPSTDEAWTLHNIECSTKDDAHRKSSPHEPLSPPHSEAAQSEHSASSPPSDAETNDFSTNPPSRSMSFSGSESGQLIPELIRRRNLEEDSDETSQSDDCDSAITSVCDSIESPCIVDTFNGDILPKHSAGGDVIDFEEEEEDFPTAQYPDDEFDYLDFTHTPSCHDTLDSDTPTPRPEAAKAATASYTEFRSVISKKAPSSPHRSPSPKSFLSNREAGSSTCGVRRSPEESLSKIQKPVQDLTRKRPKARRRMD</sequence>
<protein>
    <submittedName>
        <fullName evidence="2">Uncharacterized protein</fullName>
    </submittedName>
</protein>
<feature type="compositionally biased region" description="Basic residues" evidence="1">
    <location>
        <begin position="427"/>
        <end position="436"/>
    </location>
</feature>
<feature type="region of interest" description="Disordered" evidence="1">
    <location>
        <begin position="201"/>
        <end position="257"/>
    </location>
</feature>
<accession>A0AAJ0CPM5</accession>
<keyword evidence="3" id="KW-1185">Reference proteome</keyword>
<feature type="compositionally biased region" description="Low complexity" evidence="1">
    <location>
        <begin position="377"/>
        <end position="392"/>
    </location>
</feature>
<comment type="caution">
    <text evidence="2">The sequence shown here is derived from an EMBL/GenBank/DDBJ whole genome shotgun (WGS) entry which is preliminary data.</text>
</comment>
<feature type="region of interest" description="Disordered" evidence="1">
    <location>
        <begin position="128"/>
        <end position="160"/>
    </location>
</feature>